<evidence type="ECO:0000313" key="3">
    <source>
        <dbReference type="Proteomes" id="UP000095780"/>
    </source>
</evidence>
<feature type="transmembrane region" description="Helical" evidence="1">
    <location>
        <begin position="45"/>
        <end position="62"/>
    </location>
</feature>
<dbReference type="Proteomes" id="UP000095780">
    <property type="component" value="Unassembled WGS sequence"/>
</dbReference>
<keyword evidence="1" id="KW-0472">Membrane</keyword>
<dbReference type="EMBL" id="CZBV01000014">
    <property type="protein sequence ID" value="CUQ92209.1"/>
    <property type="molecule type" value="Genomic_DNA"/>
</dbReference>
<gene>
    <name evidence="2" type="ORF">ERS852492_03054</name>
</gene>
<name>A0A175A5H4_9FIRM</name>
<sequence length="66" mass="7299">MKKLIEGDKRVSKATIRKAVAAVILIILFFISFKVSLPFPDNVNTFIKVGTVAGLIYILATFRGDE</sequence>
<keyword evidence="1" id="KW-0812">Transmembrane</keyword>
<proteinExistence type="predicted"/>
<evidence type="ECO:0000256" key="1">
    <source>
        <dbReference type="SAM" id="Phobius"/>
    </source>
</evidence>
<keyword evidence="1" id="KW-1133">Transmembrane helix</keyword>
<protein>
    <submittedName>
        <fullName evidence="2">Uncharacterized protein</fullName>
    </submittedName>
</protein>
<reference evidence="2 3" key="1">
    <citation type="submission" date="2015-09" db="EMBL/GenBank/DDBJ databases">
        <authorList>
            <consortium name="Pathogen Informatics"/>
        </authorList>
    </citation>
    <scope>NUCLEOTIDE SEQUENCE [LARGE SCALE GENOMIC DNA]</scope>
    <source>
        <strain evidence="2 3">2789STDY5834878</strain>
    </source>
</reference>
<organism evidence="2 3">
    <name type="scientific">Lachnospira eligens</name>
    <dbReference type="NCBI Taxonomy" id="39485"/>
    <lineage>
        <taxon>Bacteria</taxon>
        <taxon>Bacillati</taxon>
        <taxon>Bacillota</taxon>
        <taxon>Clostridia</taxon>
        <taxon>Lachnospirales</taxon>
        <taxon>Lachnospiraceae</taxon>
        <taxon>Lachnospira</taxon>
    </lineage>
</organism>
<dbReference type="AlphaFoldDB" id="A0A175A5H4"/>
<evidence type="ECO:0000313" key="2">
    <source>
        <dbReference type="EMBL" id="CUQ92209.1"/>
    </source>
</evidence>
<accession>A0A175A5H4</accession>
<feature type="transmembrane region" description="Helical" evidence="1">
    <location>
        <begin position="20"/>
        <end position="39"/>
    </location>
</feature>
<dbReference type="RefSeq" id="WP_055288194.1">
    <property type="nucleotide sequence ID" value="NZ_CABIXW010000014.1"/>
</dbReference>